<dbReference type="InterPro" id="IPR042100">
    <property type="entry name" value="Bug_dom1"/>
</dbReference>
<protein>
    <submittedName>
        <fullName evidence="2">Tripartite tricarboxylate transporter substrate-binding protein</fullName>
    </submittedName>
</protein>
<evidence type="ECO:0000313" key="3">
    <source>
        <dbReference type="Proteomes" id="UP001335737"/>
    </source>
</evidence>
<organism evidence="2 3">
    <name type="scientific">Virgibacillus tibetensis</name>
    <dbReference type="NCBI Taxonomy" id="3042313"/>
    <lineage>
        <taxon>Bacteria</taxon>
        <taxon>Bacillati</taxon>
        <taxon>Bacillota</taxon>
        <taxon>Bacilli</taxon>
        <taxon>Bacillales</taxon>
        <taxon>Bacillaceae</taxon>
        <taxon>Virgibacillus</taxon>
    </lineage>
</organism>
<dbReference type="EMBL" id="JARZFX010000002">
    <property type="protein sequence ID" value="MEC5423136.1"/>
    <property type="molecule type" value="Genomic_DNA"/>
</dbReference>
<evidence type="ECO:0000313" key="2">
    <source>
        <dbReference type="EMBL" id="MEC5423136.1"/>
    </source>
</evidence>
<dbReference type="Pfam" id="PF03401">
    <property type="entry name" value="TctC"/>
    <property type="match status" value="1"/>
</dbReference>
<accession>A0ABU6KDB9</accession>
<name>A0ABU6KDB9_9BACI</name>
<dbReference type="PROSITE" id="PS51257">
    <property type="entry name" value="PROKAR_LIPOPROTEIN"/>
    <property type="match status" value="1"/>
</dbReference>
<dbReference type="PANTHER" id="PTHR42928">
    <property type="entry name" value="TRICARBOXYLATE-BINDING PROTEIN"/>
    <property type="match status" value="1"/>
</dbReference>
<comment type="similarity">
    <text evidence="1">Belongs to the UPF0065 (bug) family.</text>
</comment>
<reference evidence="2 3" key="1">
    <citation type="journal article" date="2024" name="Int. J. Syst. Evol. Microbiol.">
        <title>Virgibacillus tibetensis sp. nov., isolated from salt lake on the Tibetan Plateau of China.</title>
        <authorList>
            <person name="Phurbu D."/>
            <person name="Liu Z.-X."/>
            <person name="Wang R."/>
            <person name="Zheng Y.-Y."/>
            <person name="Liu H.-C."/>
            <person name="Zhou Y.-G."/>
            <person name="Yu Y.-J."/>
            <person name="Li A.-H."/>
        </authorList>
    </citation>
    <scope>NUCLEOTIDE SEQUENCE [LARGE SCALE GENOMIC DNA]</scope>
    <source>
        <strain evidence="2 3">C22-A2</strain>
    </source>
</reference>
<dbReference type="PANTHER" id="PTHR42928:SF3">
    <property type="entry name" value="UPF0065 PROTEIN YFLP"/>
    <property type="match status" value="1"/>
</dbReference>
<gene>
    <name evidence="2" type="ORF">QGM71_06430</name>
</gene>
<dbReference type="Proteomes" id="UP001335737">
    <property type="component" value="Unassembled WGS sequence"/>
</dbReference>
<dbReference type="PIRSF" id="PIRSF017082">
    <property type="entry name" value="YflP"/>
    <property type="match status" value="1"/>
</dbReference>
<dbReference type="SUPFAM" id="SSF53850">
    <property type="entry name" value="Periplasmic binding protein-like II"/>
    <property type="match status" value="1"/>
</dbReference>
<sequence>MKHILGFILILTVFITGCSDNTSGSETVEGEDWSPEQSIEIVAPSGAGGGWDTTARMAAKILEEEDIIGQDIGVVNKTGGGGAVGWSYIAGREGSPYNLFVTSPPIIDVPLNGNSEYNHEDFTPIANVIADYGAFAVRADADWDTLPELFDDMLEDPSGITVIGSSSPGSMDHLKFVRFAKAYGVDVQKIKYVSEQDGGELTALLNGSVDVFSTSVAQTVEQVKAGEIKVLAITSEERLEGDVLSDFETAIEQGINETYINWRGFMGPADLDEEVVAYYEEAFRQMNESDAWADVRSQYGWGDMFLDSKEFKAFLDEEKKETEILLQELGLSE</sequence>
<keyword evidence="3" id="KW-1185">Reference proteome</keyword>
<dbReference type="InterPro" id="IPR005064">
    <property type="entry name" value="BUG"/>
</dbReference>
<dbReference type="CDD" id="cd07012">
    <property type="entry name" value="PBP2_Bug_TTT"/>
    <property type="match status" value="1"/>
</dbReference>
<comment type="caution">
    <text evidence="2">The sequence shown here is derived from an EMBL/GenBank/DDBJ whole genome shotgun (WGS) entry which is preliminary data.</text>
</comment>
<evidence type="ECO:0000256" key="1">
    <source>
        <dbReference type="ARBA" id="ARBA00006987"/>
    </source>
</evidence>
<proteinExistence type="inferred from homology"/>
<dbReference type="Gene3D" id="3.40.190.10">
    <property type="entry name" value="Periplasmic binding protein-like II"/>
    <property type="match status" value="1"/>
</dbReference>
<dbReference type="Gene3D" id="3.40.190.150">
    <property type="entry name" value="Bordetella uptake gene, domain 1"/>
    <property type="match status" value="1"/>
</dbReference>